<evidence type="ECO:0000256" key="1">
    <source>
        <dbReference type="ARBA" id="ARBA00010347"/>
    </source>
</evidence>
<organism evidence="9 10">
    <name type="scientific">Elysia crispata</name>
    <name type="common">lettuce slug</name>
    <dbReference type="NCBI Taxonomy" id="231223"/>
    <lineage>
        <taxon>Eukaryota</taxon>
        <taxon>Metazoa</taxon>
        <taxon>Spiralia</taxon>
        <taxon>Lophotrochozoa</taxon>
        <taxon>Mollusca</taxon>
        <taxon>Gastropoda</taxon>
        <taxon>Heterobranchia</taxon>
        <taxon>Euthyneura</taxon>
        <taxon>Panpulmonata</taxon>
        <taxon>Sacoglossa</taxon>
        <taxon>Placobranchoidea</taxon>
        <taxon>Plakobranchidae</taxon>
        <taxon>Elysia</taxon>
    </lineage>
</organism>
<dbReference type="Pfam" id="PF16368">
    <property type="entry name" value="CEBP1_N"/>
    <property type="match status" value="1"/>
</dbReference>
<dbReference type="GO" id="GO:0043005">
    <property type="term" value="C:neuron projection"/>
    <property type="evidence" value="ECO:0007669"/>
    <property type="project" value="TreeGrafter"/>
</dbReference>
<dbReference type="GO" id="GO:0005634">
    <property type="term" value="C:nucleus"/>
    <property type="evidence" value="ECO:0007669"/>
    <property type="project" value="TreeGrafter"/>
</dbReference>
<evidence type="ECO:0000313" key="9">
    <source>
        <dbReference type="EMBL" id="KAK3801120.1"/>
    </source>
</evidence>
<evidence type="ECO:0000259" key="8">
    <source>
        <dbReference type="PROSITE" id="PS50102"/>
    </source>
</evidence>
<dbReference type="CDD" id="cd19757">
    <property type="entry name" value="Bbox1"/>
    <property type="match status" value="1"/>
</dbReference>
<comment type="similarity">
    <text evidence="1">Belongs to the RRM CPEB family.</text>
</comment>
<dbReference type="Gene3D" id="4.10.640.40">
    <property type="entry name" value="Cytoplasmic polyadenylation element-binding protein, ZZ domain"/>
    <property type="match status" value="1"/>
</dbReference>
<dbReference type="Gene3D" id="3.30.70.330">
    <property type="match status" value="2"/>
</dbReference>
<dbReference type="GO" id="GO:0000900">
    <property type="term" value="F:mRNA regulatory element binding translation repressor activity"/>
    <property type="evidence" value="ECO:0007669"/>
    <property type="project" value="TreeGrafter"/>
</dbReference>
<keyword evidence="10" id="KW-1185">Reference proteome</keyword>
<name>A0AAE1EC03_9GAST</name>
<accession>A0AAE1EC03</accession>
<evidence type="ECO:0000256" key="2">
    <source>
        <dbReference type="ARBA" id="ARBA00022737"/>
    </source>
</evidence>
<dbReference type="InterPro" id="IPR034819">
    <property type="entry name" value="CPEB"/>
</dbReference>
<dbReference type="PROSITE" id="PS50102">
    <property type="entry name" value="RRM"/>
    <property type="match status" value="2"/>
</dbReference>
<dbReference type="Pfam" id="PF16367">
    <property type="entry name" value="RRM_7"/>
    <property type="match status" value="1"/>
</dbReference>
<dbReference type="InterPro" id="IPR000504">
    <property type="entry name" value="RRM_dom"/>
</dbReference>
<dbReference type="SUPFAM" id="SSF54928">
    <property type="entry name" value="RNA-binding domain, RBD"/>
    <property type="match status" value="1"/>
</dbReference>
<evidence type="ECO:0000256" key="5">
    <source>
        <dbReference type="PROSITE-ProRule" id="PRU00176"/>
    </source>
</evidence>
<dbReference type="InterPro" id="IPR012677">
    <property type="entry name" value="Nucleotide-bd_a/b_plait_sf"/>
</dbReference>
<dbReference type="GO" id="GO:2000766">
    <property type="term" value="P:negative regulation of cytoplasmic translation"/>
    <property type="evidence" value="ECO:0007669"/>
    <property type="project" value="TreeGrafter"/>
</dbReference>
<dbReference type="PANTHER" id="PTHR12566:SF9">
    <property type="entry name" value="CYTOPLASMIC POLYADENYLATION ELEMENT-BINDING PROTEIN 1"/>
    <property type="match status" value="1"/>
</dbReference>
<dbReference type="GO" id="GO:0003730">
    <property type="term" value="F:mRNA 3'-UTR binding"/>
    <property type="evidence" value="ECO:0007669"/>
    <property type="project" value="InterPro"/>
</dbReference>
<evidence type="ECO:0000256" key="7">
    <source>
        <dbReference type="SAM" id="MobiDB-lite"/>
    </source>
</evidence>
<dbReference type="EMBL" id="JAWDGP010000365">
    <property type="protein sequence ID" value="KAK3801120.1"/>
    <property type="molecule type" value="Genomic_DNA"/>
</dbReference>
<dbReference type="AlphaFoldDB" id="A0AAE1EC03"/>
<evidence type="ECO:0000313" key="10">
    <source>
        <dbReference type="Proteomes" id="UP001283361"/>
    </source>
</evidence>
<dbReference type="GO" id="GO:0005737">
    <property type="term" value="C:cytoplasm"/>
    <property type="evidence" value="ECO:0007669"/>
    <property type="project" value="TreeGrafter"/>
</dbReference>
<dbReference type="InterPro" id="IPR035979">
    <property type="entry name" value="RBD_domain_sf"/>
</dbReference>
<dbReference type="SMART" id="SM00360">
    <property type="entry name" value="RRM"/>
    <property type="match status" value="2"/>
</dbReference>
<feature type="domain" description="RRM" evidence="8">
    <location>
        <begin position="439"/>
        <end position="518"/>
    </location>
</feature>
<gene>
    <name evidence="9" type="ORF">RRG08_029380</name>
</gene>
<dbReference type="Proteomes" id="UP001283361">
    <property type="component" value="Unassembled WGS sequence"/>
</dbReference>
<dbReference type="PANTHER" id="PTHR12566">
    <property type="entry name" value="CYTOPLASMIC POLYADENYLATION ELEMENT BINDING PROTEIN CPEB"/>
    <property type="match status" value="1"/>
</dbReference>
<keyword evidence="4 5" id="KW-0694">RNA-binding</keyword>
<proteinExistence type="inferred from homology"/>
<keyword evidence="2" id="KW-0677">Repeat</keyword>
<dbReference type="GO" id="GO:0043022">
    <property type="term" value="F:ribosome binding"/>
    <property type="evidence" value="ECO:0007669"/>
    <property type="project" value="TreeGrafter"/>
</dbReference>
<dbReference type="GO" id="GO:0045202">
    <property type="term" value="C:synapse"/>
    <property type="evidence" value="ECO:0007669"/>
    <property type="project" value="TreeGrafter"/>
</dbReference>
<feature type="region of interest" description="Disordered" evidence="7">
    <location>
        <begin position="370"/>
        <end position="394"/>
    </location>
</feature>
<evidence type="ECO:0000256" key="3">
    <source>
        <dbReference type="ARBA" id="ARBA00022845"/>
    </source>
</evidence>
<dbReference type="CDD" id="cd12725">
    <property type="entry name" value="RRM2_CPEB1"/>
    <property type="match status" value="1"/>
</dbReference>
<keyword evidence="6" id="KW-0175">Coiled coil</keyword>
<dbReference type="FunFam" id="3.30.70.330:FF:000054">
    <property type="entry name" value="Cytoplasmic polyadenylation element-binding protein 1"/>
    <property type="match status" value="1"/>
</dbReference>
<keyword evidence="3" id="KW-0810">Translation regulation</keyword>
<dbReference type="FunFam" id="3.30.70.330:FF:000086">
    <property type="entry name" value="Putative Cytoplasmic polyadenylation element-binding protein 1"/>
    <property type="match status" value="1"/>
</dbReference>
<feature type="coiled-coil region" evidence="6">
    <location>
        <begin position="53"/>
        <end position="120"/>
    </location>
</feature>
<evidence type="ECO:0000256" key="6">
    <source>
        <dbReference type="SAM" id="Coils"/>
    </source>
</evidence>
<dbReference type="InterPro" id="IPR032296">
    <property type="entry name" value="CEBP_ZZ"/>
</dbReference>
<dbReference type="InterPro" id="IPR034977">
    <property type="entry name" value="CPEB1_RRM1"/>
</dbReference>
<comment type="caution">
    <text evidence="9">The sequence shown here is derived from an EMBL/GenBank/DDBJ whole genome shotgun (WGS) entry which is preliminary data.</text>
</comment>
<sequence>MASASIETPSISKEDYDNQRNQLPSNLEIVRHINALLDNSLDVNNLGNSTSQQQQQQQQQAAQQQQQQQLQQQQAQQQQQQQQAQQLQQLQQQQLQQQQLQQQRIQYFQQQQQYQQLQLQQQLQELTKGETGSCNPYHTHPSPELQSVLNYANVPLSQSAAYTCCNSTAYSVGPTPNPSPATPTAANSMTKNGTYGNFQLFGEVSYDGSVGFSSAADTAATTPQRASRTMTSTSDALSLYSPLSDASLSPTEKILYQNLLTKHQQEIPLPMSPHSEHSLSPVEKKLYSNLLNKHQHGIRAIQAPPTPPRSPQEIYNAQQLSSTEESALLDMMNNMNMGNGQQQATYFEPNLHSKLSTDSSSTSLHRAIHSSRQRAMEGSTPRPNGSRLISGSPYPGNVDPYAIERAARLHRNAAAVSEATCAWSGHLPPRNHKNPVYSCKIFLGGVPWDITESGLQAAFNKHGHLKVEWPGKDGYVYLLFDTEKSVRSLLQACTHDFSNGDYFYKISSRRMRSKEVQVIPWVLADSNHVFQSSQRLESNKTVFVGALHGMITAEALGNIMKDLFGNVIYAGIDTDKHKYPIGSGRVSFSSRRSYMKAVQAAFVEIKTPKFTKKIQVDPYLGDAICSLCNAQQGNYFCRDLLCFKYLCRSCWYWQHAPDSMRHHHPLTRNTKNTPPL</sequence>
<dbReference type="InterPro" id="IPR038446">
    <property type="entry name" value="CEBP_ZZ_sf"/>
</dbReference>
<feature type="domain" description="RRM" evidence="8">
    <location>
        <begin position="540"/>
        <end position="617"/>
    </location>
</feature>
<reference evidence="9" key="1">
    <citation type="journal article" date="2023" name="G3 (Bethesda)">
        <title>A reference genome for the long-term kleptoplast-retaining sea slug Elysia crispata morphotype clarki.</title>
        <authorList>
            <person name="Eastman K.E."/>
            <person name="Pendleton A.L."/>
            <person name="Shaikh M.A."/>
            <person name="Suttiyut T."/>
            <person name="Ogas R."/>
            <person name="Tomko P."/>
            <person name="Gavelis G."/>
            <person name="Widhalm J.R."/>
            <person name="Wisecaver J.H."/>
        </authorList>
    </citation>
    <scope>NUCLEOTIDE SEQUENCE</scope>
    <source>
        <strain evidence="9">ECLA1</strain>
    </source>
</reference>
<dbReference type="CDD" id="cd12723">
    <property type="entry name" value="RRM1_CPEB1"/>
    <property type="match status" value="1"/>
</dbReference>
<evidence type="ECO:0000256" key="4">
    <source>
        <dbReference type="ARBA" id="ARBA00022884"/>
    </source>
</evidence>
<dbReference type="Pfam" id="PF16366">
    <property type="entry name" value="CEBP_ZZ"/>
    <property type="match status" value="1"/>
</dbReference>
<dbReference type="GO" id="GO:0008135">
    <property type="term" value="F:translation factor activity, RNA binding"/>
    <property type="evidence" value="ECO:0007669"/>
    <property type="project" value="TreeGrafter"/>
</dbReference>
<protein>
    <recommendedName>
        <fullName evidence="8">RRM domain-containing protein</fullName>
    </recommendedName>
</protein>
<dbReference type="InterPro" id="IPR032292">
    <property type="entry name" value="CEBP1_N"/>
</dbReference>